<gene>
    <name evidence="1" type="ORF">CEP52_003029</name>
</gene>
<dbReference type="AlphaFoldDB" id="A0A428UAX6"/>
<proteinExistence type="predicted"/>
<keyword evidence="2" id="KW-1185">Reference proteome</keyword>
<sequence>MKWSITVRVRGAGCAETGGSSVIKGHQPVEIALLGEACVQAMVMFSTRRIGTKASRLECDIRTGATRPAQSHRTSV</sequence>
<reference evidence="1 2" key="1">
    <citation type="submission" date="2017-06" db="EMBL/GenBank/DDBJ databases">
        <title>Comparative genomic analysis of Ambrosia Fusariam Clade fungi.</title>
        <authorList>
            <person name="Stajich J.E."/>
            <person name="Carrillo J."/>
            <person name="Kijimoto T."/>
            <person name="Eskalen A."/>
            <person name="O'Donnell K."/>
            <person name="Kasson M."/>
        </authorList>
    </citation>
    <scope>NUCLEOTIDE SEQUENCE [LARGE SCALE GENOMIC DNA]</scope>
    <source>
        <strain evidence="1 2">NRRL62579</strain>
    </source>
</reference>
<protein>
    <submittedName>
        <fullName evidence="1">Uncharacterized protein</fullName>
    </submittedName>
</protein>
<name>A0A428UAX6_9HYPO</name>
<organism evidence="1 2">
    <name type="scientific">Fusarium oligoseptatum</name>
    <dbReference type="NCBI Taxonomy" id="2604345"/>
    <lineage>
        <taxon>Eukaryota</taxon>
        <taxon>Fungi</taxon>
        <taxon>Dikarya</taxon>
        <taxon>Ascomycota</taxon>
        <taxon>Pezizomycotina</taxon>
        <taxon>Sordariomycetes</taxon>
        <taxon>Hypocreomycetidae</taxon>
        <taxon>Hypocreales</taxon>
        <taxon>Nectriaceae</taxon>
        <taxon>Fusarium</taxon>
        <taxon>Fusarium solani species complex</taxon>
    </lineage>
</organism>
<evidence type="ECO:0000313" key="2">
    <source>
        <dbReference type="Proteomes" id="UP000287144"/>
    </source>
</evidence>
<accession>A0A428UAX6</accession>
<comment type="caution">
    <text evidence="1">The sequence shown here is derived from an EMBL/GenBank/DDBJ whole genome shotgun (WGS) entry which is preliminary data.</text>
</comment>
<dbReference type="EMBL" id="NKCK01000018">
    <property type="protein sequence ID" value="RSM11462.1"/>
    <property type="molecule type" value="Genomic_DNA"/>
</dbReference>
<evidence type="ECO:0000313" key="1">
    <source>
        <dbReference type="EMBL" id="RSM11462.1"/>
    </source>
</evidence>
<dbReference type="Proteomes" id="UP000287144">
    <property type="component" value="Unassembled WGS sequence"/>
</dbReference>